<dbReference type="NCBIfam" id="NF033171">
    <property type="entry name" value="lipo_LIC11139"/>
    <property type="match status" value="1"/>
</dbReference>
<reference evidence="2 3" key="1">
    <citation type="submission" date="2021-02" db="EMBL/GenBank/DDBJ databases">
        <title>Activity-based single-cell genomes from oceanic crustal fluid captures similar information to metagenomic and metatranscriptomic surveys with orders of magnitude less sampling.</title>
        <authorList>
            <person name="D'Angelo T.S."/>
            <person name="Orcutt B.N."/>
        </authorList>
    </citation>
    <scope>NUCLEOTIDE SEQUENCE [LARGE SCALE GENOMIC DNA]</scope>
    <source>
        <strain evidence="2">AH-315-G02</strain>
    </source>
</reference>
<proteinExistence type="predicted"/>
<keyword evidence="2" id="KW-0449">Lipoprotein</keyword>
<protein>
    <submittedName>
        <fullName evidence="2">Lipoprotein</fullName>
    </submittedName>
</protein>
<accession>A0ABS3ASX8</accession>
<evidence type="ECO:0000313" key="2">
    <source>
        <dbReference type="EMBL" id="MBN4068219.1"/>
    </source>
</evidence>
<sequence length="152" mass="16648">MFIKKQYKYILSIVCFSLLQAGCSISYSLEKSSDSVSASLDSITSISTSSSGGEDEKVSATSTVYEEDVAAATVLYVGRNKTTDEYQRQVTNIAKNHGISNWEQEQSTFLGMGKGLRRAGVSRDSIANIPYFRSMVADNSTSYSKVIKGYLM</sequence>
<gene>
    <name evidence="2" type="ORF">JYU06_01660</name>
</gene>
<dbReference type="EMBL" id="JAFITO010000007">
    <property type="protein sequence ID" value="MBN4068219.1"/>
    <property type="molecule type" value="Genomic_DNA"/>
</dbReference>
<evidence type="ECO:0000313" key="3">
    <source>
        <dbReference type="Proteomes" id="UP000717534"/>
    </source>
</evidence>
<keyword evidence="1" id="KW-0732">Signal</keyword>
<keyword evidence="3" id="KW-1185">Reference proteome</keyword>
<feature type="signal peptide" evidence="1">
    <location>
        <begin position="1"/>
        <end position="21"/>
    </location>
</feature>
<comment type="caution">
    <text evidence="2">The sequence shown here is derived from an EMBL/GenBank/DDBJ whole genome shotgun (WGS) entry which is preliminary data.</text>
</comment>
<name>A0ABS3ASX8_9BACT</name>
<organism evidence="2 3">
    <name type="scientific">Desulfotalea psychrophila</name>
    <dbReference type="NCBI Taxonomy" id="84980"/>
    <lineage>
        <taxon>Bacteria</taxon>
        <taxon>Pseudomonadati</taxon>
        <taxon>Thermodesulfobacteriota</taxon>
        <taxon>Desulfobulbia</taxon>
        <taxon>Desulfobulbales</taxon>
        <taxon>Desulfocapsaceae</taxon>
        <taxon>Desulfotalea</taxon>
    </lineage>
</organism>
<dbReference type="Proteomes" id="UP000717534">
    <property type="component" value="Unassembled WGS sequence"/>
</dbReference>
<evidence type="ECO:0000256" key="1">
    <source>
        <dbReference type="SAM" id="SignalP"/>
    </source>
</evidence>
<feature type="chain" id="PRO_5045762200" evidence="1">
    <location>
        <begin position="22"/>
        <end position="152"/>
    </location>
</feature>